<dbReference type="Proteomes" id="UP000005239">
    <property type="component" value="Unassembled WGS sequence"/>
</dbReference>
<name>A0A2A6CMK2_PRIPA</name>
<evidence type="ECO:0000313" key="1">
    <source>
        <dbReference type="EnsemblMetazoa" id="PPA10870.1"/>
    </source>
</evidence>
<proteinExistence type="predicted"/>
<dbReference type="EnsemblMetazoa" id="PPA10870.1">
    <property type="protein sequence ID" value="PPA10870.1"/>
    <property type="gene ID" value="WBGene00100424"/>
</dbReference>
<organism evidence="1 2">
    <name type="scientific">Pristionchus pacificus</name>
    <name type="common">Parasitic nematode worm</name>
    <dbReference type="NCBI Taxonomy" id="54126"/>
    <lineage>
        <taxon>Eukaryota</taxon>
        <taxon>Metazoa</taxon>
        <taxon>Ecdysozoa</taxon>
        <taxon>Nematoda</taxon>
        <taxon>Chromadorea</taxon>
        <taxon>Rhabditida</taxon>
        <taxon>Rhabditina</taxon>
        <taxon>Diplogasteromorpha</taxon>
        <taxon>Diplogasteroidea</taxon>
        <taxon>Neodiplogasteridae</taxon>
        <taxon>Pristionchus</taxon>
    </lineage>
</organism>
<reference evidence="2" key="1">
    <citation type="journal article" date="2008" name="Nat. Genet.">
        <title>The Pristionchus pacificus genome provides a unique perspective on nematode lifestyle and parasitism.</title>
        <authorList>
            <person name="Dieterich C."/>
            <person name="Clifton S.W."/>
            <person name="Schuster L.N."/>
            <person name="Chinwalla A."/>
            <person name="Delehaunty K."/>
            <person name="Dinkelacker I."/>
            <person name="Fulton L."/>
            <person name="Fulton R."/>
            <person name="Godfrey J."/>
            <person name="Minx P."/>
            <person name="Mitreva M."/>
            <person name="Roeseler W."/>
            <person name="Tian H."/>
            <person name="Witte H."/>
            <person name="Yang S.P."/>
            <person name="Wilson R.K."/>
            <person name="Sommer R.J."/>
        </authorList>
    </citation>
    <scope>NUCLEOTIDE SEQUENCE [LARGE SCALE GENOMIC DNA]</scope>
    <source>
        <strain evidence="2">PS312</strain>
    </source>
</reference>
<gene>
    <name evidence="1" type="primary">WBGene00100424</name>
</gene>
<sequence length="102" mass="11295">MRSSILLVVVIAALATWANAVKMSPEMEKCAEQLLRILAQETNASYKDGITKIMKHIQNGHLDEAQKVVRAFSDADREAAISKYMVGECIPMKSCLDCPIEL</sequence>
<accession>A0A2A6CMK2</accession>
<accession>A0A8R1YCD8</accession>
<dbReference type="AlphaFoldDB" id="A0A2A6CMK2"/>
<keyword evidence="2" id="KW-1185">Reference proteome</keyword>
<reference evidence="1" key="2">
    <citation type="submission" date="2022-06" db="UniProtKB">
        <authorList>
            <consortium name="EnsemblMetazoa"/>
        </authorList>
    </citation>
    <scope>IDENTIFICATION</scope>
    <source>
        <strain evidence="1">PS312</strain>
    </source>
</reference>
<protein>
    <submittedName>
        <fullName evidence="1">Uncharacterized protein</fullName>
    </submittedName>
</protein>
<evidence type="ECO:0000313" key="2">
    <source>
        <dbReference type="Proteomes" id="UP000005239"/>
    </source>
</evidence>